<feature type="domain" description="Transglutaminase-like" evidence="1">
    <location>
        <begin position="254"/>
        <end position="356"/>
    </location>
</feature>
<dbReference type="RefSeq" id="WP_202246233.1">
    <property type="nucleotide sequence ID" value="NZ_JAESIY010000013.1"/>
</dbReference>
<accession>A0A937K306</accession>
<sequence length="612" mass="71508">MKIIIALVLIFCWCNSEGQAVLVQRNTEVYVKRNSTLEVRESCLYQINNSHYAHEGKISIPYVKGNTKLLTAEIQDLYGNTIRKLKNKDLIIHNNFSSDAFHADDMVMEFDLIWHEFPYRIKYSYEYSEKDYMYVAYWSPYVKPNLSVESAMLAIRHPVDYEVYMDYDDRLKHEFSIAEDERVDYWKIEDLPGIEGRESFGSPVEELIPVVAVVPAQFDYGVKGALRSWSDFGQWIDQLNVGLDELTSIEKNTIDQLVAEVEDKREVVRTLYHYLQDNTRYINVDIDFGGMKPYSATYVCENKYGDCKALTNYMKAMLSYVNIPSYYTLVAAGENQRRVNQDFPSQQFNHVILMVPLEGDTIWLENTSKINAFNYLGTFTQNRHAFMVNGVNSQFVKTPALKREDCLTVDKYHYTINSQGNGKLHLKRALKGPLFEDYLYMKENYNSGDLHDYFSQYLDIPKSELMEWHFDSVGRDSDHLPVNLDFKVRDQFHHVAGMKVLSPQVLNMNLEEPGERKSPLRINYPINNVDSIIYEIDDLKKYSLALPASFEVESKFGRFELSCFHEDNKVIYVRRFELYMANYPLSEYKEFYHFIHTIKTFKKGSSTILTAL</sequence>
<proteinExistence type="predicted"/>
<protein>
    <recommendedName>
        <fullName evidence="1">Transglutaminase-like domain-containing protein</fullName>
    </recommendedName>
</protein>
<reference evidence="2" key="1">
    <citation type="submission" date="2021-01" db="EMBL/GenBank/DDBJ databases">
        <title>Fulvivirga kasyanovii gen. nov., sp nov., a novel member of the phylum Bacteroidetes isolated from seawater in a mussel farm.</title>
        <authorList>
            <person name="Zhao L.-H."/>
            <person name="Wang Z.-J."/>
        </authorList>
    </citation>
    <scope>NUCLEOTIDE SEQUENCE</scope>
    <source>
        <strain evidence="2">2943</strain>
    </source>
</reference>
<organism evidence="2 3">
    <name type="scientific">Fulvivirga sediminis</name>
    <dbReference type="NCBI Taxonomy" id="2803949"/>
    <lineage>
        <taxon>Bacteria</taxon>
        <taxon>Pseudomonadati</taxon>
        <taxon>Bacteroidota</taxon>
        <taxon>Cytophagia</taxon>
        <taxon>Cytophagales</taxon>
        <taxon>Fulvivirgaceae</taxon>
        <taxon>Fulvivirga</taxon>
    </lineage>
</organism>
<dbReference type="Proteomes" id="UP000659388">
    <property type="component" value="Unassembled WGS sequence"/>
</dbReference>
<dbReference type="Gene3D" id="2.60.40.3140">
    <property type="match status" value="1"/>
</dbReference>
<dbReference type="Gene3D" id="2.60.120.1130">
    <property type="match status" value="1"/>
</dbReference>
<dbReference type="AlphaFoldDB" id="A0A937K306"/>
<dbReference type="Gene3D" id="3.10.620.30">
    <property type="match status" value="1"/>
</dbReference>
<dbReference type="InterPro" id="IPR002931">
    <property type="entry name" value="Transglutaminase-like"/>
</dbReference>
<keyword evidence="3" id="KW-1185">Reference proteome</keyword>
<comment type="caution">
    <text evidence="2">The sequence shown here is derived from an EMBL/GenBank/DDBJ whole genome shotgun (WGS) entry which is preliminary data.</text>
</comment>
<name>A0A937K306_9BACT</name>
<dbReference type="Pfam" id="PF01841">
    <property type="entry name" value="Transglut_core"/>
    <property type="match status" value="1"/>
</dbReference>
<gene>
    <name evidence="2" type="ORF">JL102_19955</name>
</gene>
<evidence type="ECO:0000313" key="3">
    <source>
        <dbReference type="Proteomes" id="UP000659388"/>
    </source>
</evidence>
<dbReference type="SUPFAM" id="SSF54001">
    <property type="entry name" value="Cysteine proteinases"/>
    <property type="match status" value="1"/>
</dbReference>
<dbReference type="InterPro" id="IPR038765">
    <property type="entry name" value="Papain-like_cys_pep_sf"/>
</dbReference>
<dbReference type="EMBL" id="JAESIY010000013">
    <property type="protein sequence ID" value="MBL3658437.1"/>
    <property type="molecule type" value="Genomic_DNA"/>
</dbReference>
<evidence type="ECO:0000259" key="1">
    <source>
        <dbReference type="Pfam" id="PF01841"/>
    </source>
</evidence>
<evidence type="ECO:0000313" key="2">
    <source>
        <dbReference type="EMBL" id="MBL3658437.1"/>
    </source>
</evidence>